<name>A0ABS7TH57_9GAMM</name>
<keyword evidence="2" id="KW-1185">Reference proteome</keyword>
<organism evidence="1 2">
    <name type="scientific">Thermomonas beijingensis</name>
    <dbReference type="NCBI Taxonomy" id="2872701"/>
    <lineage>
        <taxon>Bacteria</taxon>
        <taxon>Pseudomonadati</taxon>
        <taxon>Pseudomonadota</taxon>
        <taxon>Gammaproteobacteria</taxon>
        <taxon>Lysobacterales</taxon>
        <taxon>Lysobacteraceae</taxon>
        <taxon>Thermomonas</taxon>
    </lineage>
</organism>
<dbReference type="RefSeq" id="WP_223629804.1">
    <property type="nucleotide sequence ID" value="NZ_JAIQDJ010000012.1"/>
</dbReference>
<gene>
    <name evidence="1" type="ORF">K7B09_12470</name>
</gene>
<dbReference type="Proteomes" id="UP001430290">
    <property type="component" value="Unassembled WGS sequence"/>
</dbReference>
<accession>A0ABS7TH57</accession>
<evidence type="ECO:0000313" key="1">
    <source>
        <dbReference type="EMBL" id="MBZ4187135.1"/>
    </source>
</evidence>
<sequence length="145" mass="15988">MELPNELTEGASLRGNEYAWAPDAFPGILARAENLGFACLGGQFQFRAPGATCEMYWLNADAADRLPEEPWAAYISRSSAEVRSAFTTLRQSTDFAAEALRWSDVRELSGADASPEKYLCFVAYFIRERPAPNNSFKPTPLRGAA</sequence>
<proteinExistence type="predicted"/>
<comment type="caution">
    <text evidence="1">The sequence shown here is derived from an EMBL/GenBank/DDBJ whole genome shotgun (WGS) entry which is preliminary data.</text>
</comment>
<protein>
    <submittedName>
        <fullName evidence="1">Uncharacterized protein</fullName>
    </submittedName>
</protein>
<dbReference type="EMBL" id="JAIQDJ010000012">
    <property type="protein sequence ID" value="MBZ4187135.1"/>
    <property type="molecule type" value="Genomic_DNA"/>
</dbReference>
<evidence type="ECO:0000313" key="2">
    <source>
        <dbReference type="Proteomes" id="UP001430290"/>
    </source>
</evidence>
<reference evidence="1" key="1">
    <citation type="submission" date="2021-09" db="EMBL/GenBank/DDBJ databases">
        <authorList>
            <person name="Wu T."/>
            <person name="Guo S.Z."/>
        </authorList>
    </citation>
    <scope>NUCLEOTIDE SEQUENCE</scope>
    <source>
        <strain evidence="1">RSS-23</strain>
    </source>
</reference>